<feature type="signal peptide" evidence="1">
    <location>
        <begin position="1"/>
        <end position="24"/>
    </location>
</feature>
<reference evidence="2" key="1">
    <citation type="submission" date="2019-04" db="EMBL/GenBank/DDBJ databases">
        <title>An insight into the mialome of Ixodes scapularis.</title>
        <authorList>
            <person name="Ribeiro J.M."/>
            <person name="Mather T.N."/>
            <person name="Karim S."/>
        </authorList>
    </citation>
    <scope>NUCLEOTIDE SEQUENCE</scope>
</reference>
<protein>
    <submittedName>
        <fullName evidence="2">Putative conserved secreted protein</fullName>
    </submittedName>
</protein>
<dbReference type="VEuPathDB" id="VectorBase:ISCP_027749"/>
<sequence>MTGSGSLLLGAVFLLTLVIQQTGAANPGVFDLPKKIQEFVDHESRRFNVPVNWWNMYGNHSHLIEWAEKYRHERGLRPDISSNPVSSNAVQSKPFHRMPFHRMPFHRTPFHQTPGWHCRFLKLVGGAPPGFWKFLTCIAAEHQLTEDKLEAMLSSQEPPRRKKAIAARKEKVRLFYENRRSKAVGDFFERLTDMTEK</sequence>
<dbReference type="VEuPathDB" id="VectorBase:ISCW008947"/>
<organism evidence="2">
    <name type="scientific">Ixodes scapularis</name>
    <name type="common">Black-legged tick</name>
    <name type="synonym">Deer tick</name>
    <dbReference type="NCBI Taxonomy" id="6945"/>
    <lineage>
        <taxon>Eukaryota</taxon>
        <taxon>Metazoa</taxon>
        <taxon>Ecdysozoa</taxon>
        <taxon>Arthropoda</taxon>
        <taxon>Chelicerata</taxon>
        <taxon>Arachnida</taxon>
        <taxon>Acari</taxon>
        <taxon>Parasitiformes</taxon>
        <taxon>Ixodida</taxon>
        <taxon>Ixodoidea</taxon>
        <taxon>Ixodidae</taxon>
        <taxon>Ixodinae</taxon>
        <taxon>Ixodes</taxon>
    </lineage>
</organism>
<evidence type="ECO:0000313" key="2">
    <source>
        <dbReference type="EMBL" id="MOY44078.1"/>
    </source>
</evidence>
<dbReference type="AlphaFoldDB" id="A0A4D5S3G2"/>
<name>A0A4D5S3G2_IXOSC</name>
<proteinExistence type="predicted"/>
<keyword evidence="1" id="KW-0732">Signal</keyword>
<dbReference type="EMBL" id="GHJT01010107">
    <property type="protein sequence ID" value="MOY44078.1"/>
    <property type="molecule type" value="Transcribed_RNA"/>
</dbReference>
<feature type="chain" id="PRO_5020022801" evidence="1">
    <location>
        <begin position="25"/>
        <end position="197"/>
    </location>
</feature>
<accession>A0A4D5S3G2</accession>
<evidence type="ECO:0000256" key="1">
    <source>
        <dbReference type="SAM" id="SignalP"/>
    </source>
</evidence>